<evidence type="ECO:0000256" key="3">
    <source>
        <dbReference type="ARBA" id="ARBA00022448"/>
    </source>
</evidence>
<dbReference type="InterPro" id="IPR027417">
    <property type="entry name" value="P-loop_NTPase"/>
</dbReference>
<gene>
    <name evidence="12" type="ORF">KUF71_008651</name>
</gene>
<feature type="transmembrane region" description="Helical" evidence="10">
    <location>
        <begin position="489"/>
        <end position="513"/>
    </location>
</feature>
<dbReference type="Pfam" id="PF19055">
    <property type="entry name" value="ABC2_membrane_7"/>
    <property type="match status" value="1"/>
</dbReference>
<evidence type="ECO:0000256" key="6">
    <source>
        <dbReference type="ARBA" id="ARBA00022840"/>
    </source>
</evidence>
<comment type="similarity">
    <text evidence="2">Belongs to the ABC transporter superfamily. ABCG family. Eye pigment precursor importer (TC 3.A.1.204) subfamily.</text>
</comment>
<sequence length="711" mass="78291">ERSRRNGGSWWSSESTATISGKRYGSVANGDKSSYDCYDCYDADDHGVGGGGGGGGGGDGGGNGLVIQQAPSAPLTYTWTSLNVFAPGARPPGSRALFSQWLRRRPAAPRKHLLKNVSGAALPGEVLAIMGASGAGKTTLLDALTFRSDRQLTVTGARALSGTVVTSSRDLANVAAYVQQRDLFVGWLTVREHLVFQALLRMERRIPRRQRLLRVREVMEEVRERIWFRLWAFREELGLTKCQDSIIGVPGKLKGISGGEMKRLSFASEVLTDPTLLLCDEPTSGLDAYMAQTTVEVLTRLARRGKTIVLTIHQPSSEVFAQFDKILLMAEGRVAFLGSPQEALEFFARIGAPIPPKYNPADFFVQLLAVVPTEEANSRDRINRVCDAYERSEHAARSAAITDYPVKGLLKMDGAAPGNAWLLRDPRSSSRYKASWGAQFAALLWRSWLSVRKDPLLVRVRVLQTAVIALLVSVMYFGQSMDQTGLVNINAALFTTITNMTFQNVLAVIKVFCTERAVFKREHMAAMYRVDAYFLARSTAELPIFMALPVLYTSIVYFSVGLNEDPLRFFTCLAITNLIGLVATSFGYFISCAANNMSTALSTGAPAVIPLLLYGGFFVNLDTMPSYFSWIQNISWFRYGNEALLVNQWEDVPEISCAGALNNNSCVRNGHYALQIYSFKEGTVWSDIGHLALLILLFRSLALGLLIIKTR</sequence>
<dbReference type="PANTHER" id="PTHR48041:SF129">
    <property type="entry name" value="PROTEIN WHITE"/>
    <property type="match status" value="1"/>
</dbReference>
<accession>A0AAE1HDY9</accession>
<dbReference type="PROSITE" id="PS50893">
    <property type="entry name" value="ABC_TRANSPORTER_2"/>
    <property type="match status" value="1"/>
</dbReference>
<feature type="non-terminal residue" evidence="12">
    <location>
        <position position="1"/>
    </location>
</feature>
<dbReference type="GO" id="GO:0016887">
    <property type="term" value="F:ATP hydrolysis activity"/>
    <property type="evidence" value="ECO:0007669"/>
    <property type="project" value="InterPro"/>
</dbReference>
<evidence type="ECO:0000256" key="8">
    <source>
        <dbReference type="ARBA" id="ARBA00023136"/>
    </source>
</evidence>
<keyword evidence="6" id="KW-0067">ATP-binding</keyword>
<feature type="transmembrane region" description="Helical" evidence="10">
    <location>
        <begin position="534"/>
        <end position="555"/>
    </location>
</feature>
<dbReference type="EMBL" id="JAHWGI010000979">
    <property type="protein sequence ID" value="KAK3919524.1"/>
    <property type="molecule type" value="Genomic_DNA"/>
</dbReference>
<evidence type="ECO:0000256" key="4">
    <source>
        <dbReference type="ARBA" id="ARBA00022692"/>
    </source>
</evidence>
<dbReference type="GO" id="GO:0005886">
    <property type="term" value="C:plasma membrane"/>
    <property type="evidence" value="ECO:0007669"/>
    <property type="project" value="TreeGrafter"/>
</dbReference>
<dbReference type="Proteomes" id="UP001219518">
    <property type="component" value="Unassembled WGS sequence"/>
</dbReference>
<keyword evidence="5" id="KW-0547">Nucleotide-binding</keyword>
<dbReference type="GO" id="GO:0005524">
    <property type="term" value="F:ATP binding"/>
    <property type="evidence" value="ECO:0007669"/>
    <property type="project" value="UniProtKB-KW"/>
</dbReference>
<dbReference type="PROSITE" id="PS00211">
    <property type="entry name" value="ABC_TRANSPORTER_1"/>
    <property type="match status" value="1"/>
</dbReference>
<evidence type="ECO:0000256" key="1">
    <source>
        <dbReference type="ARBA" id="ARBA00004141"/>
    </source>
</evidence>
<feature type="transmembrane region" description="Helical" evidence="10">
    <location>
        <begin position="567"/>
        <end position="589"/>
    </location>
</feature>
<evidence type="ECO:0000259" key="11">
    <source>
        <dbReference type="PROSITE" id="PS50893"/>
    </source>
</evidence>
<dbReference type="InterPro" id="IPR003439">
    <property type="entry name" value="ABC_transporter-like_ATP-bd"/>
</dbReference>
<dbReference type="InterPro" id="IPR050352">
    <property type="entry name" value="ABCG_transporters"/>
</dbReference>
<keyword evidence="8 10" id="KW-0472">Membrane</keyword>
<evidence type="ECO:0000313" key="12">
    <source>
        <dbReference type="EMBL" id="KAK3919524.1"/>
    </source>
</evidence>
<dbReference type="GO" id="GO:0140359">
    <property type="term" value="F:ABC-type transporter activity"/>
    <property type="evidence" value="ECO:0007669"/>
    <property type="project" value="InterPro"/>
</dbReference>
<feature type="domain" description="ABC transporter" evidence="11">
    <location>
        <begin position="97"/>
        <end position="356"/>
    </location>
</feature>
<name>A0AAE1HDY9_9NEOP</name>
<dbReference type="PANTHER" id="PTHR48041">
    <property type="entry name" value="ABC TRANSPORTER G FAMILY MEMBER 28"/>
    <property type="match status" value="1"/>
</dbReference>
<reference evidence="12" key="1">
    <citation type="submission" date="2021-07" db="EMBL/GenBank/DDBJ databases">
        <authorList>
            <person name="Catto M.A."/>
            <person name="Jacobson A."/>
            <person name="Kennedy G."/>
            <person name="Labadie P."/>
            <person name="Hunt B.G."/>
            <person name="Srinivasan R."/>
        </authorList>
    </citation>
    <scope>NUCLEOTIDE SEQUENCE</scope>
    <source>
        <strain evidence="12">PL_HMW_Pooled</strain>
        <tissue evidence="12">Head</tissue>
    </source>
</reference>
<dbReference type="InterPro" id="IPR003593">
    <property type="entry name" value="AAA+_ATPase"/>
</dbReference>
<comment type="caution">
    <text evidence="12">The sequence shown here is derived from an EMBL/GenBank/DDBJ whole genome shotgun (WGS) entry which is preliminary data.</text>
</comment>
<feature type="transmembrane region" description="Helical" evidence="10">
    <location>
        <begin position="456"/>
        <end position="477"/>
    </location>
</feature>
<dbReference type="SMART" id="SM00382">
    <property type="entry name" value="AAA"/>
    <property type="match status" value="1"/>
</dbReference>
<feature type="transmembrane region" description="Helical" evidence="10">
    <location>
        <begin position="601"/>
        <end position="619"/>
    </location>
</feature>
<dbReference type="Gene3D" id="3.40.50.300">
    <property type="entry name" value="P-loop containing nucleotide triphosphate hydrolases"/>
    <property type="match status" value="1"/>
</dbReference>
<keyword evidence="13" id="KW-1185">Reference proteome</keyword>
<evidence type="ECO:0000256" key="7">
    <source>
        <dbReference type="ARBA" id="ARBA00022989"/>
    </source>
</evidence>
<dbReference type="GO" id="GO:0030659">
    <property type="term" value="C:cytoplasmic vesicle membrane"/>
    <property type="evidence" value="ECO:0007669"/>
    <property type="project" value="TreeGrafter"/>
</dbReference>
<dbReference type="InterPro" id="IPR043926">
    <property type="entry name" value="ABCG_dom"/>
</dbReference>
<evidence type="ECO:0000256" key="10">
    <source>
        <dbReference type="SAM" id="Phobius"/>
    </source>
</evidence>
<keyword evidence="3" id="KW-0813">Transport</keyword>
<dbReference type="InterPro" id="IPR017871">
    <property type="entry name" value="ABC_transporter-like_CS"/>
</dbReference>
<evidence type="ECO:0000313" key="13">
    <source>
        <dbReference type="Proteomes" id="UP001219518"/>
    </source>
</evidence>
<dbReference type="InterPro" id="IPR013525">
    <property type="entry name" value="ABC2_TM"/>
</dbReference>
<organism evidence="12 13">
    <name type="scientific">Frankliniella fusca</name>
    <dbReference type="NCBI Taxonomy" id="407009"/>
    <lineage>
        <taxon>Eukaryota</taxon>
        <taxon>Metazoa</taxon>
        <taxon>Ecdysozoa</taxon>
        <taxon>Arthropoda</taxon>
        <taxon>Hexapoda</taxon>
        <taxon>Insecta</taxon>
        <taxon>Pterygota</taxon>
        <taxon>Neoptera</taxon>
        <taxon>Paraneoptera</taxon>
        <taxon>Thysanoptera</taxon>
        <taxon>Terebrantia</taxon>
        <taxon>Thripoidea</taxon>
        <taxon>Thripidae</taxon>
        <taxon>Frankliniella</taxon>
    </lineage>
</organism>
<dbReference type="SUPFAM" id="SSF52540">
    <property type="entry name" value="P-loop containing nucleoside triphosphate hydrolases"/>
    <property type="match status" value="1"/>
</dbReference>
<dbReference type="Pfam" id="PF01061">
    <property type="entry name" value="ABC2_membrane"/>
    <property type="match status" value="1"/>
</dbReference>
<reference evidence="12" key="2">
    <citation type="journal article" date="2023" name="BMC Genomics">
        <title>Pest status, molecular evolution, and epigenetic factors derived from the genome assembly of Frankliniella fusca, a thysanopteran phytovirus vector.</title>
        <authorList>
            <person name="Catto M.A."/>
            <person name="Labadie P.E."/>
            <person name="Jacobson A.L."/>
            <person name="Kennedy G.G."/>
            <person name="Srinivasan R."/>
            <person name="Hunt B.G."/>
        </authorList>
    </citation>
    <scope>NUCLEOTIDE SEQUENCE</scope>
    <source>
        <strain evidence="12">PL_HMW_Pooled</strain>
    </source>
</reference>
<comment type="subcellular location">
    <subcellularLocation>
        <location evidence="1">Membrane</location>
        <topology evidence="1">Multi-pass membrane protein</topology>
    </subcellularLocation>
</comment>
<keyword evidence="7 10" id="KW-1133">Transmembrane helix</keyword>
<dbReference type="AlphaFoldDB" id="A0AAE1HDY9"/>
<dbReference type="Pfam" id="PF00005">
    <property type="entry name" value="ABC_tran"/>
    <property type="match status" value="1"/>
</dbReference>
<evidence type="ECO:0000256" key="5">
    <source>
        <dbReference type="ARBA" id="ARBA00022741"/>
    </source>
</evidence>
<evidence type="ECO:0000256" key="2">
    <source>
        <dbReference type="ARBA" id="ARBA00005814"/>
    </source>
</evidence>
<protein>
    <recommendedName>
        <fullName evidence="9">Protein white</fullName>
    </recommendedName>
</protein>
<proteinExistence type="inferred from homology"/>
<feature type="transmembrane region" description="Helical" evidence="10">
    <location>
        <begin position="688"/>
        <end position="708"/>
    </location>
</feature>
<keyword evidence="4 10" id="KW-0812">Transmembrane</keyword>
<evidence type="ECO:0000256" key="9">
    <source>
        <dbReference type="ARBA" id="ARBA00039188"/>
    </source>
</evidence>